<evidence type="ECO:0000256" key="5">
    <source>
        <dbReference type="SAM" id="SignalP"/>
    </source>
</evidence>
<dbReference type="EMBL" id="JBICBT010000813">
    <property type="protein sequence ID" value="KAL3099289.1"/>
    <property type="molecule type" value="Genomic_DNA"/>
</dbReference>
<feature type="compositionally biased region" description="Polar residues" evidence="3">
    <location>
        <begin position="772"/>
        <end position="785"/>
    </location>
</feature>
<dbReference type="GO" id="GO:0016757">
    <property type="term" value="F:glycosyltransferase activity"/>
    <property type="evidence" value="ECO:0007669"/>
    <property type="project" value="UniProtKB-KW"/>
</dbReference>
<keyword evidence="4" id="KW-0472">Membrane</keyword>
<feature type="region of interest" description="Disordered" evidence="3">
    <location>
        <begin position="762"/>
        <end position="785"/>
    </location>
</feature>
<evidence type="ECO:0000256" key="2">
    <source>
        <dbReference type="ARBA" id="ARBA00022679"/>
    </source>
</evidence>
<keyword evidence="2" id="KW-0808">Transferase</keyword>
<feature type="transmembrane region" description="Helical" evidence="4">
    <location>
        <begin position="394"/>
        <end position="413"/>
    </location>
</feature>
<comment type="caution">
    <text evidence="6">The sequence shown here is derived from an EMBL/GenBank/DDBJ whole genome shotgun (WGS) entry which is preliminary data.</text>
</comment>
<keyword evidence="1" id="KW-0328">Glycosyltransferase</keyword>
<feature type="signal peptide" evidence="5">
    <location>
        <begin position="1"/>
        <end position="20"/>
    </location>
</feature>
<keyword evidence="7" id="KW-1185">Reference proteome</keyword>
<dbReference type="PANTHER" id="PTHR22898:SF3">
    <property type="entry name" value="ALPHA-1,2-FUCOSYLTRANSFERASE-RELATED"/>
    <property type="match status" value="1"/>
</dbReference>
<gene>
    <name evidence="6" type="ORF">niasHT_022433</name>
</gene>
<dbReference type="PANTHER" id="PTHR22898">
    <property type="entry name" value="UNCHARACTERIZED GLYCOSOL TRANSFERASE-RELATED"/>
    <property type="match status" value="1"/>
</dbReference>
<evidence type="ECO:0000313" key="6">
    <source>
        <dbReference type="EMBL" id="KAL3099289.1"/>
    </source>
</evidence>
<dbReference type="Proteomes" id="UP001620626">
    <property type="component" value="Unassembled WGS sequence"/>
</dbReference>
<protein>
    <submittedName>
        <fullName evidence="6">Uncharacterized protein</fullName>
    </submittedName>
</protein>
<sequence length="785" mass="90318">MHFLFPIFVIIIVLLDFAKGKAISTEAKEAKNDWTAMCKANITVKEYEKLFPKHADKYLFASWTYCGGISNQMWRFVSLYGIGKRYGRKPIYTEKQNCRESPGDHPNEGACEMVELFPVFASQIKYINPTEVQNDYFFIKKFSPDCCSYVDPEKFGISKINETYLEIESNYLQSYKFFENRRTEIRQIFQIGHELCKTVDQFKKELFRDDQSHKFCVHIRRGDFISLGLETKKDFTEKGIEFGFHSLKKTFNNTPISVVLMGKEKDFLKDLTINQKLFSKVYLPKSMPRANDFAFATTACDSLLITAQSSTYAWWIAYLMPDNSTIFYNSKFDKAVPHTRDNFLPEWVPIELVNGNIMVSNGQQPKPSHTQFPPQEEKHNHNDLNCAGSLCQDVGLMGLVIVILPLFLCLIILKRTIKKRILSRVRRDRNGPGIPGHPSWICNDVLMNILPFFERVELGHKLALISYRFDVLVDVHFDGKSELTIWRPIVIHNDNVTAVPELAVIIAGFNSVPFPLPNHSLPNKIRFKNLQIHYIDHSVIAFLRSNKHIWDRMGTKLELYFGKNNTQPIWGVFVREIWPIFAQNIRHLRFANANYLDNLRRRISPTILTDLNQLNSIGSGDLLPDVTYDFDGSNVISAGQALSKWLHTPSTNGKAKRLRCHLKPPNVEWINNFKEKFLNATTSVHYKIQFSVHAPPTPIVPFELTNEQTMEKLTLKKASEKWSERWKMKRCQIGETAAIQRKDKNLNNVNIFLNGVGCIRPLSPPPAEQEEAGQSSEKGASSDNE</sequence>
<keyword evidence="4" id="KW-1133">Transmembrane helix</keyword>
<evidence type="ECO:0000256" key="3">
    <source>
        <dbReference type="SAM" id="MobiDB-lite"/>
    </source>
</evidence>
<keyword evidence="5" id="KW-0732">Signal</keyword>
<organism evidence="6 7">
    <name type="scientific">Heterodera trifolii</name>
    <dbReference type="NCBI Taxonomy" id="157864"/>
    <lineage>
        <taxon>Eukaryota</taxon>
        <taxon>Metazoa</taxon>
        <taxon>Ecdysozoa</taxon>
        <taxon>Nematoda</taxon>
        <taxon>Chromadorea</taxon>
        <taxon>Rhabditida</taxon>
        <taxon>Tylenchina</taxon>
        <taxon>Tylenchomorpha</taxon>
        <taxon>Tylenchoidea</taxon>
        <taxon>Heteroderidae</taxon>
        <taxon>Heteroderinae</taxon>
        <taxon>Heterodera</taxon>
    </lineage>
</organism>
<feature type="chain" id="PRO_5044864136" evidence="5">
    <location>
        <begin position="21"/>
        <end position="785"/>
    </location>
</feature>
<proteinExistence type="predicted"/>
<accession>A0ABD2K946</accession>
<evidence type="ECO:0000256" key="4">
    <source>
        <dbReference type="SAM" id="Phobius"/>
    </source>
</evidence>
<keyword evidence="4" id="KW-0812">Transmembrane</keyword>
<dbReference type="Pfam" id="PF01531">
    <property type="entry name" value="Glyco_transf_11"/>
    <property type="match status" value="1"/>
</dbReference>
<reference evidence="6 7" key="1">
    <citation type="submission" date="2024-10" db="EMBL/GenBank/DDBJ databases">
        <authorList>
            <person name="Kim D."/>
        </authorList>
    </citation>
    <scope>NUCLEOTIDE SEQUENCE [LARGE SCALE GENOMIC DNA]</scope>
    <source>
        <strain evidence="6">BH-2024</strain>
    </source>
</reference>
<evidence type="ECO:0000313" key="7">
    <source>
        <dbReference type="Proteomes" id="UP001620626"/>
    </source>
</evidence>
<dbReference type="InterPro" id="IPR002516">
    <property type="entry name" value="Glyco_trans_11"/>
</dbReference>
<dbReference type="InterPro" id="IPR052501">
    <property type="entry name" value="Alpha-1-2_FucT"/>
</dbReference>
<dbReference type="AlphaFoldDB" id="A0ABD2K946"/>
<name>A0ABD2K946_9BILA</name>
<evidence type="ECO:0000256" key="1">
    <source>
        <dbReference type="ARBA" id="ARBA00022676"/>
    </source>
</evidence>